<proteinExistence type="predicted"/>
<dbReference type="OMA" id="NYEHITF"/>
<dbReference type="InParanoid" id="Q4UBQ1"/>
<dbReference type="Proteomes" id="UP000001950">
    <property type="component" value="Chromosome 3"/>
</dbReference>
<keyword evidence="2" id="KW-1185">Reference proteome</keyword>
<evidence type="ECO:0000313" key="1">
    <source>
        <dbReference type="EMBL" id="CAI75750.1"/>
    </source>
</evidence>
<dbReference type="VEuPathDB" id="PiroplasmaDB:TA05065"/>
<dbReference type="KEGG" id="tan:TA05065"/>
<dbReference type="RefSeq" id="XP_955226.1">
    <property type="nucleotide sequence ID" value="XM_950133.1"/>
</dbReference>
<accession>Q4UBQ1</accession>
<dbReference type="OrthoDB" id="361350at2759"/>
<organism evidence="1 2">
    <name type="scientific">Theileria annulata</name>
    <dbReference type="NCBI Taxonomy" id="5874"/>
    <lineage>
        <taxon>Eukaryota</taxon>
        <taxon>Sar</taxon>
        <taxon>Alveolata</taxon>
        <taxon>Apicomplexa</taxon>
        <taxon>Aconoidasida</taxon>
        <taxon>Piroplasmida</taxon>
        <taxon>Theileriidae</taxon>
        <taxon>Theileria</taxon>
    </lineage>
</organism>
<dbReference type="eggNOG" id="ENOG502SSGS">
    <property type="taxonomic scope" value="Eukaryota"/>
</dbReference>
<name>Q4UBQ1_THEAN</name>
<reference evidence="1 2" key="1">
    <citation type="journal article" date="2005" name="Science">
        <title>Genome of the host-cell transforming parasite Theileria annulata compared with T. parva.</title>
        <authorList>
            <person name="Pain A."/>
            <person name="Renauld H."/>
            <person name="Berriman M."/>
            <person name="Murphy L."/>
            <person name="Yeats C.A."/>
            <person name="Weir W."/>
            <person name="Kerhornou A."/>
            <person name="Aslett M."/>
            <person name="Bishop R."/>
            <person name="Bouchier C."/>
            <person name="Cochet M."/>
            <person name="Coulson R.M.R."/>
            <person name="Cronin A."/>
            <person name="de Villiers E.P."/>
            <person name="Fraser A."/>
            <person name="Fosker N."/>
            <person name="Gardner M."/>
            <person name="Goble A."/>
            <person name="Griffiths-Jones S."/>
            <person name="Harris D.E."/>
            <person name="Katzer F."/>
            <person name="Larke N."/>
            <person name="Lord A."/>
            <person name="Maser P."/>
            <person name="McKellar S."/>
            <person name="Mooney P."/>
            <person name="Morton F."/>
            <person name="Nene V."/>
            <person name="O'Neil S."/>
            <person name="Price C."/>
            <person name="Quail M.A."/>
            <person name="Rabbinowitsch E."/>
            <person name="Rawlings N.D."/>
            <person name="Rutter S."/>
            <person name="Saunders D."/>
            <person name="Seeger K."/>
            <person name="Shah T."/>
            <person name="Squares R."/>
            <person name="Squares S."/>
            <person name="Tivey A."/>
            <person name="Walker A.R."/>
            <person name="Woodward J."/>
            <person name="Dobbelaere D.A.E."/>
            <person name="Langsley G."/>
            <person name="Rajandream M.A."/>
            <person name="McKeever D."/>
            <person name="Shiels B."/>
            <person name="Tait A."/>
            <person name="Barrell B.G."/>
            <person name="Hall N."/>
        </authorList>
    </citation>
    <scope>NUCLEOTIDE SEQUENCE [LARGE SCALE GENOMIC DNA]</scope>
    <source>
        <strain evidence="2">Ankara</strain>
    </source>
</reference>
<dbReference type="STRING" id="5874.Q4UBQ1"/>
<dbReference type="EMBL" id="CR940352">
    <property type="protein sequence ID" value="CAI75750.1"/>
    <property type="molecule type" value="Genomic_DNA"/>
</dbReference>
<gene>
    <name evidence="1" type="ORF">TA05065</name>
</gene>
<evidence type="ECO:0000313" key="2">
    <source>
        <dbReference type="Proteomes" id="UP000001950"/>
    </source>
</evidence>
<dbReference type="GeneID" id="3864735"/>
<dbReference type="AlphaFoldDB" id="Q4UBQ1"/>
<protein>
    <submittedName>
        <fullName evidence="1">Uncharacterized protein</fullName>
    </submittedName>
</protein>
<sequence length="513" mass="59818">MLKSKIFIFSNNFSKFYPSPFLSVRHYSLERAGNSFNHLIKKLDKSVTEASKNIENHEKVMEIVREFLNGKFTLEQNSLFLSKITSYDKLSQDFWSDYIVKLNDLFREADSRRLKISLTKASLNELNILSTISTCLIKGKQVSKQFASFFLKSAMRNLYNIIPDKINIFNSLMDYLVYSGYKEPIPDMIYDVLIEASPKIQQYDLIHIMHSIGTLGQKNEQMIEVFSRILNNKISKGLLTRFEKTKLVKAYSLMNYEHITFFNHITKELLFIFSQMELGNCSNNPPPEEDNVMGIGTPNCSPTGVIVDVMKYIRFKSHVQNDEFSEWNKEQNEMEDLSDVAEVKFNNQKDQVYTCGQIISILDSMIYLKFHHLEPEFKKLVNNALKHLYKDEIIENFDPEQLRSSISLLAVCRKSVNDQILELITRRFIQSYVDGKASNSQLSLFLKDLVKLTRIVIKRRNIRNKMISITNFVPPKWINNPLLTEQDSMDPNSSRSMIEHLCYKICENVNTYF</sequence>